<accession>A0AAE3IH21</accession>
<dbReference type="GO" id="GO:0003677">
    <property type="term" value="F:DNA binding"/>
    <property type="evidence" value="ECO:0007669"/>
    <property type="project" value="InterPro"/>
</dbReference>
<evidence type="ECO:0000313" key="2">
    <source>
        <dbReference type="EMBL" id="MCU6705730.1"/>
    </source>
</evidence>
<sequence>MSKKNVETEKLFLTLNETCKMLRLSRPTLVKLINQGKIKAFKPSIRVWRIPVEEVFKFEKSSQK</sequence>
<dbReference type="InterPro" id="IPR010093">
    <property type="entry name" value="SinI_DNA-bd"/>
</dbReference>
<organism evidence="2 3">
    <name type="scientific">Hominimerdicola aceti</name>
    <dbReference type="NCBI Taxonomy" id="2981726"/>
    <lineage>
        <taxon>Bacteria</taxon>
        <taxon>Bacillati</taxon>
        <taxon>Bacillota</taxon>
        <taxon>Clostridia</taxon>
        <taxon>Eubacteriales</taxon>
        <taxon>Oscillospiraceae</taxon>
        <taxon>Hominimerdicola</taxon>
    </lineage>
</organism>
<name>A0AAE3IH21_9FIRM</name>
<evidence type="ECO:0000313" key="3">
    <source>
        <dbReference type="Proteomes" id="UP001208131"/>
    </source>
</evidence>
<keyword evidence="3" id="KW-1185">Reference proteome</keyword>
<proteinExistence type="predicted"/>
<dbReference type="InterPro" id="IPR041657">
    <property type="entry name" value="HTH_17"/>
</dbReference>
<dbReference type="Pfam" id="PF12728">
    <property type="entry name" value="HTH_17"/>
    <property type="match status" value="1"/>
</dbReference>
<evidence type="ECO:0000259" key="1">
    <source>
        <dbReference type="Pfam" id="PF12728"/>
    </source>
</evidence>
<dbReference type="AlphaFoldDB" id="A0AAE3IH21"/>
<dbReference type="NCBIfam" id="TIGR01764">
    <property type="entry name" value="excise"/>
    <property type="match status" value="1"/>
</dbReference>
<protein>
    <submittedName>
        <fullName evidence="2">Helix-turn-helix domain-containing protein</fullName>
    </submittedName>
</protein>
<dbReference type="RefSeq" id="WP_267301006.1">
    <property type="nucleotide sequence ID" value="NZ_JAOQJZ010000006.1"/>
</dbReference>
<reference evidence="2 3" key="1">
    <citation type="journal article" date="2021" name="ISME Commun">
        <title>Automated analysis of genomic sequences facilitates high-throughput and comprehensive description of bacteria.</title>
        <authorList>
            <person name="Hitch T.C.A."/>
        </authorList>
    </citation>
    <scope>NUCLEOTIDE SEQUENCE [LARGE SCALE GENOMIC DNA]</scope>
    <source>
        <strain evidence="2 3">Sanger_31</strain>
    </source>
</reference>
<gene>
    <name evidence="2" type="ORF">OCV57_07320</name>
</gene>
<dbReference type="EMBL" id="JAOQJZ010000006">
    <property type="protein sequence ID" value="MCU6705730.1"/>
    <property type="molecule type" value="Genomic_DNA"/>
</dbReference>
<feature type="domain" description="Helix-turn-helix" evidence="1">
    <location>
        <begin position="12"/>
        <end position="58"/>
    </location>
</feature>
<dbReference type="Proteomes" id="UP001208131">
    <property type="component" value="Unassembled WGS sequence"/>
</dbReference>
<comment type="caution">
    <text evidence="2">The sequence shown here is derived from an EMBL/GenBank/DDBJ whole genome shotgun (WGS) entry which is preliminary data.</text>
</comment>